<feature type="region of interest" description="Disordered" evidence="1">
    <location>
        <begin position="400"/>
        <end position="424"/>
    </location>
</feature>
<geneLocation type="plasmid" evidence="4">
    <name>pojf2_1</name>
</geneLocation>
<accession>A0A5B9WF49</accession>
<dbReference type="InterPro" id="IPR050463">
    <property type="entry name" value="Gfo/Idh/MocA_oxidrdct_glycsds"/>
</dbReference>
<dbReference type="AlphaFoldDB" id="A0A5B9WF49"/>
<reference evidence="3 4" key="1">
    <citation type="submission" date="2019-08" db="EMBL/GenBank/DDBJ databases">
        <title>Deep-cultivation of Planctomycetes and their phenomic and genomic characterization uncovers novel biology.</title>
        <authorList>
            <person name="Wiegand S."/>
            <person name="Jogler M."/>
            <person name="Boedeker C."/>
            <person name="Pinto D."/>
            <person name="Vollmers J."/>
            <person name="Rivas-Marin E."/>
            <person name="Kohn T."/>
            <person name="Peeters S.H."/>
            <person name="Heuer A."/>
            <person name="Rast P."/>
            <person name="Oberbeckmann S."/>
            <person name="Bunk B."/>
            <person name="Jeske O."/>
            <person name="Meyerdierks A."/>
            <person name="Storesund J.E."/>
            <person name="Kallscheuer N."/>
            <person name="Luecker S."/>
            <person name="Lage O.M."/>
            <person name="Pohl T."/>
            <person name="Merkel B.J."/>
            <person name="Hornburger P."/>
            <person name="Mueller R.-W."/>
            <person name="Bruemmer F."/>
            <person name="Labrenz M."/>
            <person name="Spormann A.M."/>
            <person name="Op den Camp H."/>
            <person name="Overmann J."/>
            <person name="Amann R."/>
            <person name="Jetten M.S.M."/>
            <person name="Mascher T."/>
            <person name="Medema M.H."/>
            <person name="Devos D.P."/>
            <person name="Kaster A.-K."/>
            <person name="Ovreas L."/>
            <person name="Rohde M."/>
            <person name="Galperin M.Y."/>
            <person name="Jogler C."/>
        </authorList>
    </citation>
    <scope>NUCLEOTIDE SEQUENCE [LARGE SCALE GENOMIC DNA]</scope>
    <source>
        <strain evidence="3 4">OJF2</strain>
        <plasmid evidence="4">pojf2_1</plasmid>
    </source>
</reference>
<dbReference type="EMBL" id="CP042998">
    <property type="protein sequence ID" value="QEH39266.1"/>
    <property type="molecule type" value="Genomic_DNA"/>
</dbReference>
<keyword evidence="3" id="KW-0560">Oxidoreductase</keyword>
<dbReference type="Proteomes" id="UP000324233">
    <property type="component" value="Plasmid pOJF2_1"/>
</dbReference>
<dbReference type="InterPro" id="IPR006311">
    <property type="entry name" value="TAT_signal"/>
</dbReference>
<protein>
    <submittedName>
        <fullName evidence="3">4,5-dihydroxyphthalate dehydrogenase</fullName>
        <ecNumber evidence="3">1.-.-.-</ecNumber>
    </submittedName>
</protein>
<dbReference type="GO" id="GO:0016491">
    <property type="term" value="F:oxidoreductase activity"/>
    <property type="evidence" value="ECO:0007669"/>
    <property type="project" value="UniProtKB-KW"/>
</dbReference>
<dbReference type="PANTHER" id="PTHR43818">
    <property type="entry name" value="BCDNA.GH03377"/>
    <property type="match status" value="1"/>
</dbReference>
<sequence>MPTTRREILKGAAGLGAVAAVPLVHAAGTGSVRVGLVGCGGRGTGAATQALSAGPDVKLVAMADAFADRLEGSLSFLKDEPAVGSRVDVPPSRRFAGFDACKALIESGVDVVLLCTPPHFRPLHLQMAVDAGKHVFAEKPVAVDAPGVRSVLETCRRAAEKGISIVSGLCLRYDAGYRETVRRLHEGGAGDVSTLLANDYRSGRWTKPKEPGMSEMTYQMRNWYNFTWLSGDFNVEQHVHHLDVCAWVMKDRYPIKAVGMGGRQALTGPEYGQIYDHFSVVYEYPDGARLISNCRQQPGCKDDMSVHVLGTRGRAALTERRRGLWIKGSAGEAWHYDGPKNEMYQQEHDELFAGIRASKPVNNGEYMARSTLLAIMGRMAAYTGQEVTWEMALNSREDLSPSSYSWDASPPASAIAVPGQTPFR</sequence>
<dbReference type="Gene3D" id="3.30.360.10">
    <property type="entry name" value="Dihydrodipicolinate Reductase, domain 2"/>
    <property type="match status" value="1"/>
</dbReference>
<name>A0A5B9WF49_9BACT</name>
<dbReference type="Gene3D" id="3.40.50.720">
    <property type="entry name" value="NAD(P)-binding Rossmann-like Domain"/>
    <property type="match status" value="1"/>
</dbReference>
<dbReference type="EC" id="1.-.-.-" evidence="3"/>
<dbReference type="GO" id="GO:0000166">
    <property type="term" value="F:nucleotide binding"/>
    <property type="evidence" value="ECO:0007669"/>
    <property type="project" value="InterPro"/>
</dbReference>
<evidence type="ECO:0000313" key="3">
    <source>
        <dbReference type="EMBL" id="QEH39266.1"/>
    </source>
</evidence>
<evidence type="ECO:0000259" key="2">
    <source>
        <dbReference type="Pfam" id="PF01408"/>
    </source>
</evidence>
<dbReference type="PROSITE" id="PS51318">
    <property type="entry name" value="TAT"/>
    <property type="match status" value="1"/>
</dbReference>
<gene>
    <name evidence="3" type="primary">pht4</name>
    <name evidence="3" type="ORF">OJF2_78810</name>
</gene>
<dbReference type="SUPFAM" id="SSF55347">
    <property type="entry name" value="Glyceraldehyde-3-phosphate dehydrogenase-like, C-terminal domain"/>
    <property type="match status" value="1"/>
</dbReference>
<keyword evidence="4" id="KW-1185">Reference proteome</keyword>
<organism evidence="3 4">
    <name type="scientific">Aquisphaera giovannonii</name>
    <dbReference type="NCBI Taxonomy" id="406548"/>
    <lineage>
        <taxon>Bacteria</taxon>
        <taxon>Pseudomonadati</taxon>
        <taxon>Planctomycetota</taxon>
        <taxon>Planctomycetia</taxon>
        <taxon>Isosphaerales</taxon>
        <taxon>Isosphaeraceae</taxon>
        <taxon>Aquisphaera</taxon>
    </lineage>
</organism>
<dbReference type="SUPFAM" id="SSF51735">
    <property type="entry name" value="NAD(P)-binding Rossmann-fold domains"/>
    <property type="match status" value="1"/>
</dbReference>
<evidence type="ECO:0000256" key="1">
    <source>
        <dbReference type="SAM" id="MobiDB-lite"/>
    </source>
</evidence>
<dbReference type="InterPro" id="IPR036291">
    <property type="entry name" value="NAD(P)-bd_dom_sf"/>
</dbReference>
<proteinExistence type="predicted"/>
<dbReference type="KEGG" id="agv:OJF2_78810"/>
<evidence type="ECO:0000313" key="4">
    <source>
        <dbReference type="Proteomes" id="UP000324233"/>
    </source>
</evidence>
<dbReference type="Pfam" id="PF01408">
    <property type="entry name" value="GFO_IDH_MocA"/>
    <property type="match status" value="1"/>
</dbReference>
<keyword evidence="3" id="KW-0614">Plasmid</keyword>
<feature type="domain" description="Gfo/Idh/MocA-like oxidoreductase N-terminal" evidence="2">
    <location>
        <begin position="32"/>
        <end position="158"/>
    </location>
</feature>
<dbReference type="PANTHER" id="PTHR43818:SF5">
    <property type="entry name" value="OXIDOREDUCTASE FAMILY PROTEIN"/>
    <property type="match status" value="1"/>
</dbReference>
<dbReference type="InterPro" id="IPR000683">
    <property type="entry name" value="Gfo/Idh/MocA-like_OxRdtase_N"/>
</dbReference>